<dbReference type="Pfam" id="PF00294">
    <property type="entry name" value="PfkB"/>
    <property type="match status" value="1"/>
</dbReference>
<dbReference type="Proteomes" id="UP000317093">
    <property type="component" value="Chromosome"/>
</dbReference>
<dbReference type="SUPFAM" id="SSF53613">
    <property type="entry name" value="Ribokinase-like"/>
    <property type="match status" value="1"/>
</dbReference>
<dbReference type="GO" id="GO:0006796">
    <property type="term" value="P:phosphate-containing compound metabolic process"/>
    <property type="evidence" value="ECO:0007669"/>
    <property type="project" value="UniProtKB-ARBA"/>
</dbReference>
<dbReference type="AlphaFoldDB" id="A0A518B8G4"/>
<reference evidence="5 6" key="1">
    <citation type="submission" date="2019-02" db="EMBL/GenBank/DDBJ databases">
        <title>Deep-cultivation of Planctomycetes and their phenomic and genomic characterization uncovers novel biology.</title>
        <authorList>
            <person name="Wiegand S."/>
            <person name="Jogler M."/>
            <person name="Boedeker C."/>
            <person name="Pinto D."/>
            <person name="Vollmers J."/>
            <person name="Rivas-Marin E."/>
            <person name="Kohn T."/>
            <person name="Peeters S.H."/>
            <person name="Heuer A."/>
            <person name="Rast P."/>
            <person name="Oberbeckmann S."/>
            <person name="Bunk B."/>
            <person name="Jeske O."/>
            <person name="Meyerdierks A."/>
            <person name="Storesund J.E."/>
            <person name="Kallscheuer N."/>
            <person name="Luecker S."/>
            <person name="Lage O.M."/>
            <person name="Pohl T."/>
            <person name="Merkel B.J."/>
            <person name="Hornburger P."/>
            <person name="Mueller R.-W."/>
            <person name="Bruemmer F."/>
            <person name="Labrenz M."/>
            <person name="Spormann A.M."/>
            <person name="Op den Camp H."/>
            <person name="Overmann J."/>
            <person name="Amann R."/>
            <person name="Jetten M.S.M."/>
            <person name="Mascher T."/>
            <person name="Medema M.H."/>
            <person name="Devos D.P."/>
            <person name="Kaster A.-K."/>
            <person name="Ovreas L."/>
            <person name="Rohde M."/>
            <person name="Galperin M.Y."/>
            <person name="Jogler C."/>
        </authorList>
    </citation>
    <scope>NUCLEOTIDE SEQUENCE [LARGE SCALE GENOMIC DNA]</scope>
    <source>
        <strain evidence="5 6">Pan216</strain>
    </source>
</reference>
<accession>A0A518B8G4</accession>
<proteinExistence type="inferred from homology"/>
<gene>
    <name evidence="5" type="primary">ydjH_4</name>
    <name evidence="5" type="ORF">Pan216_41470</name>
</gene>
<evidence type="ECO:0000259" key="4">
    <source>
        <dbReference type="Pfam" id="PF00294"/>
    </source>
</evidence>
<evidence type="ECO:0000256" key="3">
    <source>
        <dbReference type="ARBA" id="ARBA00022777"/>
    </source>
</evidence>
<dbReference type="InterPro" id="IPR029056">
    <property type="entry name" value="Ribokinase-like"/>
</dbReference>
<dbReference type="EMBL" id="CP036279">
    <property type="protein sequence ID" value="QDU63269.1"/>
    <property type="molecule type" value="Genomic_DNA"/>
</dbReference>
<evidence type="ECO:0000256" key="2">
    <source>
        <dbReference type="ARBA" id="ARBA00022679"/>
    </source>
</evidence>
<comment type="similarity">
    <text evidence="1">Belongs to the carbohydrate kinase PfkB family.</text>
</comment>
<dbReference type="PRINTS" id="PR00990">
    <property type="entry name" value="RIBOKINASE"/>
</dbReference>
<dbReference type="KEGG" id="knv:Pan216_41470"/>
<sequence>MSQAVDVVCAGIVVVDHVTAPIDQLPDPGVLLLTDGCYLTLGGCASNVSVGLARMGVATDVSGCIGDDAPGRFASEFLREAGVGVDDLICVENVLTSQSLVISVKGRDRSFIHHRGASDCFTAARMPIEKICRSKILYVGGFFLSSSLLAGELAKVFETARNAGAVTVLDVVTPGPGDYFGALKELLPSTDVFLPNHDEGKFITGIEDPLEQAHAFREAGAGCVVITQGSEGSILLTDNGRWRSDCFSFDVVDGVGSGDAFDAGFIYGLLQGGGPEECLRYGTALGGSAVRAAGATDGVFTREEAIKFLEANPLKIEQF</sequence>
<dbReference type="Gene3D" id="3.40.1190.20">
    <property type="match status" value="1"/>
</dbReference>
<dbReference type="EC" id="2.7.1.-" evidence="5"/>
<dbReference type="InterPro" id="IPR002173">
    <property type="entry name" value="Carboh/pur_kinase_PfkB_CS"/>
</dbReference>
<dbReference type="PROSITE" id="PS00583">
    <property type="entry name" value="PFKB_KINASES_1"/>
    <property type="match status" value="1"/>
</dbReference>
<dbReference type="PANTHER" id="PTHR10584:SF166">
    <property type="entry name" value="RIBOKINASE"/>
    <property type="match status" value="1"/>
</dbReference>
<evidence type="ECO:0000313" key="6">
    <source>
        <dbReference type="Proteomes" id="UP000317093"/>
    </source>
</evidence>
<dbReference type="CDD" id="cd01166">
    <property type="entry name" value="KdgK"/>
    <property type="match status" value="1"/>
</dbReference>
<feature type="domain" description="Carbohydrate kinase PfkB" evidence="4">
    <location>
        <begin position="9"/>
        <end position="298"/>
    </location>
</feature>
<keyword evidence="6" id="KW-1185">Reference proteome</keyword>
<evidence type="ECO:0000256" key="1">
    <source>
        <dbReference type="ARBA" id="ARBA00010688"/>
    </source>
</evidence>
<dbReference type="OrthoDB" id="9788681at2"/>
<dbReference type="GO" id="GO:0016301">
    <property type="term" value="F:kinase activity"/>
    <property type="evidence" value="ECO:0007669"/>
    <property type="project" value="UniProtKB-KW"/>
</dbReference>
<protein>
    <submittedName>
        <fullName evidence="5">Putative sugar kinase YdjH</fullName>
        <ecNumber evidence="5">2.7.1.-</ecNumber>
    </submittedName>
</protein>
<dbReference type="InterPro" id="IPR011611">
    <property type="entry name" value="PfkB_dom"/>
</dbReference>
<dbReference type="InterPro" id="IPR002139">
    <property type="entry name" value="Ribo/fructo_kinase"/>
</dbReference>
<name>A0A518B8G4_9BACT</name>
<dbReference type="RefSeq" id="WP_145260613.1">
    <property type="nucleotide sequence ID" value="NZ_CP036279.1"/>
</dbReference>
<keyword evidence="3 5" id="KW-0418">Kinase</keyword>
<organism evidence="5 6">
    <name type="scientific">Kolteria novifilia</name>
    <dbReference type="NCBI Taxonomy" id="2527975"/>
    <lineage>
        <taxon>Bacteria</taxon>
        <taxon>Pseudomonadati</taxon>
        <taxon>Planctomycetota</taxon>
        <taxon>Planctomycetia</taxon>
        <taxon>Kolteriales</taxon>
        <taxon>Kolteriaceae</taxon>
        <taxon>Kolteria</taxon>
    </lineage>
</organism>
<keyword evidence="2 5" id="KW-0808">Transferase</keyword>
<evidence type="ECO:0000313" key="5">
    <source>
        <dbReference type="EMBL" id="QDU63269.1"/>
    </source>
</evidence>
<dbReference type="PANTHER" id="PTHR10584">
    <property type="entry name" value="SUGAR KINASE"/>
    <property type="match status" value="1"/>
</dbReference>